<sequence length="88" mass="10106">MERKKETRNGRLRRNSRFKRTLRRMKARAAAAKVEITQVREETAGMVAAMGDLKREIKLLKPALCQHSEDMLLISEAVDSVTQIILQL</sequence>
<reference evidence="1 2" key="1">
    <citation type="journal article" date="2021" name="Commun. Biol.">
        <title>The genome of Shorea leprosula (Dipterocarpaceae) highlights the ecological relevance of drought in aseasonal tropical rainforests.</title>
        <authorList>
            <person name="Ng K.K.S."/>
            <person name="Kobayashi M.J."/>
            <person name="Fawcett J.A."/>
            <person name="Hatakeyama M."/>
            <person name="Paape T."/>
            <person name="Ng C.H."/>
            <person name="Ang C.C."/>
            <person name="Tnah L.H."/>
            <person name="Lee C.T."/>
            <person name="Nishiyama T."/>
            <person name="Sese J."/>
            <person name="O'Brien M.J."/>
            <person name="Copetti D."/>
            <person name="Mohd Noor M.I."/>
            <person name="Ong R.C."/>
            <person name="Putra M."/>
            <person name="Sireger I.Z."/>
            <person name="Indrioko S."/>
            <person name="Kosugi Y."/>
            <person name="Izuno A."/>
            <person name="Isagi Y."/>
            <person name="Lee S.L."/>
            <person name="Shimizu K.K."/>
        </authorList>
    </citation>
    <scope>NUCLEOTIDE SEQUENCE [LARGE SCALE GENOMIC DNA]</scope>
    <source>
        <strain evidence="1">214</strain>
    </source>
</reference>
<dbReference type="Proteomes" id="UP001054252">
    <property type="component" value="Unassembled WGS sequence"/>
</dbReference>
<gene>
    <name evidence="1" type="ORF">SLEP1_g30953</name>
</gene>
<evidence type="ECO:0000313" key="1">
    <source>
        <dbReference type="EMBL" id="GKV20906.1"/>
    </source>
</evidence>
<dbReference type="AlphaFoldDB" id="A0AAV5KA57"/>
<proteinExistence type="predicted"/>
<protein>
    <submittedName>
        <fullName evidence="1">Uncharacterized protein</fullName>
    </submittedName>
</protein>
<name>A0AAV5KA57_9ROSI</name>
<evidence type="ECO:0000313" key="2">
    <source>
        <dbReference type="Proteomes" id="UP001054252"/>
    </source>
</evidence>
<keyword evidence="2" id="KW-1185">Reference proteome</keyword>
<organism evidence="1 2">
    <name type="scientific">Rubroshorea leprosula</name>
    <dbReference type="NCBI Taxonomy" id="152421"/>
    <lineage>
        <taxon>Eukaryota</taxon>
        <taxon>Viridiplantae</taxon>
        <taxon>Streptophyta</taxon>
        <taxon>Embryophyta</taxon>
        <taxon>Tracheophyta</taxon>
        <taxon>Spermatophyta</taxon>
        <taxon>Magnoliopsida</taxon>
        <taxon>eudicotyledons</taxon>
        <taxon>Gunneridae</taxon>
        <taxon>Pentapetalae</taxon>
        <taxon>rosids</taxon>
        <taxon>malvids</taxon>
        <taxon>Malvales</taxon>
        <taxon>Dipterocarpaceae</taxon>
        <taxon>Rubroshorea</taxon>
    </lineage>
</organism>
<dbReference type="EMBL" id="BPVZ01000056">
    <property type="protein sequence ID" value="GKV20906.1"/>
    <property type="molecule type" value="Genomic_DNA"/>
</dbReference>
<accession>A0AAV5KA57</accession>
<comment type="caution">
    <text evidence="1">The sequence shown here is derived from an EMBL/GenBank/DDBJ whole genome shotgun (WGS) entry which is preliminary data.</text>
</comment>